<dbReference type="InterPro" id="IPR036388">
    <property type="entry name" value="WH-like_DNA-bd_sf"/>
</dbReference>
<dbReference type="Proteomes" id="UP000269154">
    <property type="component" value="Unassembled WGS sequence"/>
</dbReference>
<evidence type="ECO:0000313" key="1">
    <source>
        <dbReference type="EMBL" id="RQH55365.1"/>
    </source>
</evidence>
<dbReference type="Pfam" id="PF13384">
    <property type="entry name" value="HTH_23"/>
    <property type="match status" value="1"/>
</dbReference>
<dbReference type="AlphaFoldDB" id="A0A3N6Q2G6"/>
<proteinExistence type="predicted"/>
<dbReference type="SUPFAM" id="SSF46689">
    <property type="entry name" value="Homeodomain-like"/>
    <property type="match status" value="1"/>
</dbReference>
<organism evidence="1 2">
    <name type="scientific">Okeania hirsuta</name>
    <dbReference type="NCBI Taxonomy" id="1458930"/>
    <lineage>
        <taxon>Bacteria</taxon>
        <taxon>Bacillati</taxon>
        <taxon>Cyanobacteriota</taxon>
        <taxon>Cyanophyceae</taxon>
        <taxon>Oscillatoriophycideae</taxon>
        <taxon>Oscillatoriales</taxon>
        <taxon>Microcoleaceae</taxon>
        <taxon>Okeania</taxon>
    </lineage>
</organism>
<dbReference type="Gene3D" id="1.10.10.10">
    <property type="entry name" value="Winged helix-like DNA-binding domain superfamily/Winged helix DNA-binding domain"/>
    <property type="match status" value="1"/>
</dbReference>
<sequence length="145" mass="17199">MPKKAYLKSHLSEIEIKTRYLQTRDRVESRRWHLLWLVSQKWTIKEAAKALGLNYDYAKDIVKNYNQQGPNAILNRRKTRKFYPSHALLTLEQQEQLRIALKNPPTDQETWTGPKVAEWIAKTIGRDRVSPQRGWEYMKRCSSNS</sequence>
<reference evidence="1 2" key="1">
    <citation type="journal article" date="2018" name="ACS Chem. Biol.">
        <title>Ketoreductase domain dysfunction expands chemodiversity: malyngamide biosynthesis in the cyanobacterium Okeania hirsuta.</title>
        <authorList>
            <person name="Moss N.A."/>
            <person name="Leao T."/>
            <person name="Rankin M."/>
            <person name="McCullough T.M."/>
            <person name="Qu P."/>
            <person name="Korobeynikov A."/>
            <person name="Smith J.L."/>
            <person name="Gerwick L."/>
            <person name="Gerwick W.H."/>
        </authorList>
    </citation>
    <scope>NUCLEOTIDE SEQUENCE [LARGE SCALE GENOMIC DNA]</scope>
    <source>
        <strain evidence="1 2">PAB10Feb10-1</strain>
    </source>
</reference>
<dbReference type="RefSeq" id="WP_124144036.1">
    <property type="nucleotide sequence ID" value="NZ_CAWOKI010000383.1"/>
</dbReference>
<gene>
    <name evidence="1" type="ORF">D5R40_02760</name>
</gene>
<keyword evidence="2" id="KW-1185">Reference proteome</keyword>
<dbReference type="InterPro" id="IPR009057">
    <property type="entry name" value="Homeodomain-like_sf"/>
</dbReference>
<name>A0A3N6Q2G6_9CYAN</name>
<evidence type="ECO:0000313" key="2">
    <source>
        <dbReference type="Proteomes" id="UP000269154"/>
    </source>
</evidence>
<dbReference type="OrthoDB" id="455514at2"/>
<dbReference type="EMBL" id="RCBY01000008">
    <property type="protein sequence ID" value="RQH55365.1"/>
    <property type="molecule type" value="Genomic_DNA"/>
</dbReference>
<comment type="caution">
    <text evidence="1">The sequence shown here is derived from an EMBL/GenBank/DDBJ whole genome shotgun (WGS) entry which is preliminary data.</text>
</comment>
<protein>
    <submittedName>
        <fullName evidence="1">Helix-turn-helix domain-containing protein</fullName>
    </submittedName>
</protein>
<accession>A0A3N6Q2G6</accession>